<feature type="region of interest" description="Disordered" evidence="8">
    <location>
        <begin position="530"/>
        <end position="549"/>
    </location>
</feature>
<sequence>MVPVTREAQRAELHKTIWRVANDLRGSVDGWDFKIYVLGTLFYRFISENLAERVNKNEWAAGNSDFDYAKLSDEEAQPAREFLISEKGYFIAPSELFVNVQARASHDENLNETLERAFRNIEGSAVGTASEDDVRGLFDDYDVNSSKLGNTVAARNAKLVKLLDAVADMPLGALEENRIDLFGDAYEYLMTMYASAAGKSGGEFFTPQEVSEVLARIVIGDKKSINSVYDPACGSGSLLLQFAKILGPANVNKFYGQEINLTTYNLARINMFLHNINYTKFDIELGDTLIDPRHREEEPFQAIVSNPPYSIRWAGSDNPTLINDDRFSDAGVLAPKSKADLAFTMHMLRALDVTGTAAIVQFPGVLYRGGAEKKIRGYMIDSNYVEAVIQLPPDLFFGTTIATCIMVLKKSKSDSSVLFIDASKRFKREDAKNVLTPEDRAWIVEKYRARADEEHVARLVSIDELRENDYNLSVSSYVEPEDTREEIDIVALNLQIQQIVARQQELRESIDRIVADLEADGVGLADDAVASASATRSDAATPAAGDDAK</sequence>
<proteinExistence type="inferred from homology"/>
<evidence type="ECO:0000256" key="4">
    <source>
        <dbReference type="ARBA" id="ARBA00022679"/>
    </source>
</evidence>
<keyword evidence="5" id="KW-0949">S-adenosyl-L-methionine</keyword>
<dbReference type="PANTHER" id="PTHR42933">
    <property type="entry name" value="SLR6095 PROTEIN"/>
    <property type="match status" value="1"/>
</dbReference>
<dbReference type="GO" id="GO:0003677">
    <property type="term" value="F:DNA binding"/>
    <property type="evidence" value="ECO:0007669"/>
    <property type="project" value="InterPro"/>
</dbReference>
<evidence type="ECO:0000256" key="3">
    <source>
        <dbReference type="ARBA" id="ARBA00022603"/>
    </source>
</evidence>
<evidence type="ECO:0000259" key="10">
    <source>
        <dbReference type="Pfam" id="PF12161"/>
    </source>
</evidence>
<dbReference type="InterPro" id="IPR051537">
    <property type="entry name" value="DNA_Adenine_Mtase"/>
</dbReference>
<evidence type="ECO:0000256" key="1">
    <source>
        <dbReference type="ARBA" id="ARBA00006594"/>
    </source>
</evidence>
<keyword evidence="4" id="KW-0808">Transferase</keyword>
<reference evidence="11 12" key="1">
    <citation type="submission" date="2012-09" db="EMBL/GenBank/DDBJ databases">
        <title>The Genome Sequence of Actinobaculum massiliae ACS-171-V-COL2.</title>
        <authorList>
            <consortium name="The Broad Institute Genome Sequencing Platform"/>
            <person name="Earl A."/>
            <person name="Ward D."/>
            <person name="Feldgarden M."/>
            <person name="Gevers D."/>
            <person name="Saerens B."/>
            <person name="Vaneechoutte M."/>
            <person name="Walker B."/>
            <person name="Young S.K."/>
            <person name="Zeng Q."/>
            <person name="Gargeya S."/>
            <person name="Fitzgerald M."/>
            <person name="Haas B."/>
            <person name="Abouelleil A."/>
            <person name="Alvarado L."/>
            <person name="Arachchi H.M."/>
            <person name="Berlin A."/>
            <person name="Chapman S.B."/>
            <person name="Goldberg J."/>
            <person name="Griggs A."/>
            <person name="Gujja S."/>
            <person name="Hansen M."/>
            <person name="Howarth C."/>
            <person name="Imamovic A."/>
            <person name="Larimer J."/>
            <person name="McCowen C."/>
            <person name="Montmayeur A."/>
            <person name="Murphy C."/>
            <person name="Neiman D."/>
            <person name="Pearson M."/>
            <person name="Priest M."/>
            <person name="Roberts A."/>
            <person name="Saif S."/>
            <person name="Shea T."/>
            <person name="Sisk P."/>
            <person name="Sykes S."/>
            <person name="Wortman J."/>
            <person name="Nusbaum C."/>
            <person name="Birren B."/>
        </authorList>
    </citation>
    <scope>NUCLEOTIDE SEQUENCE [LARGE SCALE GENOMIC DNA]</scope>
    <source>
        <strain evidence="12">ACS-171-V-Col2</strain>
    </source>
</reference>
<evidence type="ECO:0000313" key="12">
    <source>
        <dbReference type="Proteomes" id="UP000009888"/>
    </source>
</evidence>
<keyword evidence="3" id="KW-0489">Methyltransferase</keyword>
<dbReference type="GO" id="GO:0009307">
    <property type="term" value="P:DNA restriction-modification system"/>
    <property type="evidence" value="ECO:0007669"/>
    <property type="project" value="UniProtKB-KW"/>
</dbReference>
<feature type="domain" description="N6 adenine-specific DNA methyltransferase N-terminal" evidence="10">
    <location>
        <begin position="13"/>
        <end position="165"/>
    </location>
</feature>
<keyword evidence="12" id="KW-1185">Reference proteome</keyword>
<name>K9EE76_9ACTO</name>
<protein>
    <recommendedName>
        <fullName evidence="2">site-specific DNA-methyltransferase (adenine-specific)</fullName>
        <ecNumber evidence="2">2.1.1.72</ecNumber>
    </recommendedName>
</protein>
<feature type="domain" description="DNA methylase adenine-specific" evidence="9">
    <location>
        <begin position="178"/>
        <end position="485"/>
    </location>
</feature>
<dbReference type="PROSITE" id="PS00092">
    <property type="entry name" value="N6_MTASE"/>
    <property type="match status" value="1"/>
</dbReference>
<keyword evidence="6" id="KW-0680">Restriction system</keyword>
<evidence type="ECO:0000256" key="5">
    <source>
        <dbReference type="ARBA" id="ARBA00022691"/>
    </source>
</evidence>
<evidence type="ECO:0000259" key="9">
    <source>
        <dbReference type="Pfam" id="PF02384"/>
    </source>
</evidence>
<dbReference type="GO" id="GO:0008170">
    <property type="term" value="F:N-methyltransferase activity"/>
    <property type="evidence" value="ECO:0007669"/>
    <property type="project" value="InterPro"/>
</dbReference>
<dbReference type="PANTHER" id="PTHR42933:SF1">
    <property type="entry name" value="SITE-SPECIFIC DNA-METHYLTRANSFERASE (ADENINE-SPECIFIC)"/>
    <property type="match status" value="1"/>
</dbReference>
<dbReference type="Gene3D" id="3.40.50.150">
    <property type="entry name" value="Vaccinia Virus protein VP39"/>
    <property type="match status" value="1"/>
</dbReference>
<dbReference type="RefSeq" id="WP_007001322.1">
    <property type="nucleotide sequence ID" value="NZ_JH992955.1"/>
</dbReference>
<dbReference type="EC" id="2.1.1.72" evidence="2"/>
<evidence type="ECO:0000256" key="6">
    <source>
        <dbReference type="ARBA" id="ARBA00022747"/>
    </source>
</evidence>
<evidence type="ECO:0000256" key="8">
    <source>
        <dbReference type="SAM" id="MobiDB-lite"/>
    </source>
</evidence>
<dbReference type="InterPro" id="IPR004546">
    <property type="entry name" value="Restrct_endonuc_T1M"/>
</dbReference>
<dbReference type="InterPro" id="IPR022749">
    <property type="entry name" value="D12N6_MeTrfase_N"/>
</dbReference>
<dbReference type="Pfam" id="PF02384">
    <property type="entry name" value="N6_Mtase"/>
    <property type="match status" value="1"/>
</dbReference>
<dbReference type="PATRIC" id="fig|883066.3.peg.1173"/>
<dbReference type="GO" id="GO:0032259">
    <property type="term" value="P:methylation"/>
    <property type="evidence" value="ECO:0007669"/>
    <property type="project" value="UniProtKB-KW"/>
</dbReference>
<dbReference type="InterPro" id="IPR038333">
    <property type="entry name" value="T1MK-like_N_sf"/>
</dbReference>
<dbReference type="eggNOG" id="COG0286">
    <property type="taxonomic scope" value="Bacteria"/>
</dbReference>
<dbReference type="SUPFAM" id="SSF53335">
    <property type="entry name" value="S-adenosyl-L-methionine-dependent methyltransferases"/>
    <property type="match status" value="1"/>
</dbReference>
<evidence type="ECO:0000256" key="2">
    <source>
        <dbReference type="ARBA" id="ARBA00011900"/>
    </source>
</evidence>
<organism evidence="11 12">
    <name type="scientific">Actinobaculum massiliense ACS-171-V-Col2</name>
    <dbReference type="NCBI Taxonomy" id="883066"/>
    <lineage>
        <taxon>Bacteria</taxon>
        <taxon>Bacillati</taxon>
        <taxon>Actinomycetota</taxon>
        <taxon>Actinomycetes</taxon>
        <taxon>Actinomycetales</taxon>
        <taxon>Actinomycetaceae</taxon>
        <taxon>Actinobaculum</taxon>
    </lineage>
</organism>
<dbReference type="GO" id="GO:0009007">
    <property type="term" value="F:site-specific DNA-methyltransferase (adenine-specific) activity"/>
    <property type="evidence" value="ECO:0007669"/>
    <property type="project" value="UniProtKB-EC"/>
</dbReference>
<dbReference type="NCBIfam" id="TIGR00497">
    <property type="entry name" value="hsdM"/>
    <property type="match status" value="1"/>
</dbReference>
<comment type="similarity">
    <text evidence="1">Belongs to the N(4)/N(6)-methyltransferase family.</text>
</comment>
<comment type="caution">
    <text evidence="11">The sequence shown here is derived from an EMBL/GenBank/DDBJ whole genome shotgun (WGS) entry which is preliminary data.</text>
</comment>
<dbReference type="Pfam" id="PF12161">
    <property type="entry name" value="HsdM_N"/>
    <property type="match status" value="1"/>
</dbReference>
<dbReference type="Gene3D" id="1.20.1260.30">
    <property type="match status" value="1"/>
</dbReference>
<accession>K9EE76</accession>
<dbReference type="InterPro" id="IPR029063">
    <property type="entry name" value="SAM-dependent_MTases_sf"/>
</dbReference>
<gene>
    <name evidence="11" type="ORF">HMPREF9233_01116</name>
</gene>
<dbReference type="InterPro" id="IPR002052">
    <property type="entry name" value="DNA_methylase_N6_adenine_CS"/>
</dbReference>
<dbReference type="STRING" id="202789.GCA_001457435_01000"/>
<dbReference type="PRINTS" id="PR00507">
    <property type="entry name" value="N12N6MTFRASE"/>
</dbReference>
<dbReference type="EMBL" id="AGWL01000006">
    <property type="protein sequence ID" value="EKU94978.1"/>
    <property type="molecule type" value="Genomic_DNA"/>
</dbReference>
<evidence type="ECO:0000313" key="11">
    <source>
        <dbReference type="EMBL" id="EKU94978.1"/>
    </source>
</evidence>
<evidence type="ECO:0000256" key="7">
    <source>
        <dbReference type="ARBA" id="ARBA00047942"/>
    </source>
</evidence>
<dbReference type="HOGENOM" id="CLU_013049_0_1_11"/>
<dbReference type="Proteomes" id="UP000009888">
    <property type="component" value="Unassembled WGS sequence"/>
</dbReference>
<dbReference type="AlphaFoldDB" id="K9EE76"/>
<dbReference type="InterPro" id="IPR003356">
    <property type="entry name" value="DNA_methylase_A-5"/>
</dbReference>
<comment type="catalytic activity">
    <reaction evidence="7">
        <text>a 2'-deoxyadenosine in DNA + S-adenosyl-L-methionine = an N(6)-methyl-2'-deoxyadenosine in DNA + S-adenosyl-L-homocysteine + H(+)</text>
        <dbReference type="Rhea" id="RHEA:15197"/>
        <dbReference type="Rhea" id="RHEA-COMP:12418"/>
        <dbReference type="Rhea" id="RHEA-COMP:12419"/>
        <dbReference type="ChEBI" id="CHEBI:15378"/>
        <dbReference type="ChEBI" id="CHEBI:57856"/>
        <dbReference type="ChEBI" id="CHEBI:59789"/>
        <dbReference type="ChEBI" id="CHEBI:90615"/>
        <dbReference type="ChEBI" id="CHEBI:90616"/>
        <dbReference type="EC" id="2.1.1.72"/>
    </reaction>
</comment>